<accession>A0AAN8PJ62</accession>
<feature type="region of interest" description="Disordered" evidence="1">
    <location>
        <begin position="90"/>
        <end position="110"/>
    </location>
</feature>
<evidence type="ECO:0000256" key="1">
    <source>
        <dbReference type="SAM" id="MobiDB-lite"/>
    </source>
</evidence>
<protein>
    <submittedName>
        <fullName evidence="2">Uncharacterized protein</fullName>
    </submittedName>
</protein>
<evidence type="ECO:0000313" key="2">
    <source>
        <dbReference type="EMBL" id="KAK6625155.1"/>
    </source>
</evidence>
<proteinExistence type="predicted"/>
<gene>
    <name evidence="2" type="ORF">RUM43_005446</name>
</gene>
<dbReference type="Proteomes" id="UP001372834">
    <property type="component" value="Unassembled WGS sequence"/>
</dbReference>
<evidence type="ECO:0000313" key="3">
    <source>
        <dbReference type="Proteomes" id="UP001372834"/>
    </source>
</evidence>
<organism evidence="2 3">
    <name type="scientific">Polyplax serrata</name>
    <name type="common">Common mouse louse</name>
    <dbReference type="NCBI Taxonomy" id="468196"/>
    <lineage>
        <taxon>Eukaryota</taxon>
        <taxon>Metazoa</taxon>
        <taxon>Ecdysozoa</taxon>
        <taxon>Arthropoda</taxon>
        <taxon>Hexapoda</taxon>
        <taxon>Insecta</taxon>
        <taxon>Pterygota</taxon>
        <taxon>Neoptera</taxon>
        <taxon>Paraneoptera</taxon>
        <taxon>Psocodea</taxon>
        <taxon>Troctomorpha</taxon>
        <taxon>Phthiraptera</taxon>
        <taxon>Anoplura</taxon>
        <taxon>Polyplacidae</taxon>
        <taxon>Polyplax</taxon>
    </lineage>
</organism>
<sequence>MTLLKKNKRKNEMETYLATGFLAFDPACILLLSQSNDPQKFRDIATVFHEIIMEAPDHLKSPCRKISSGELKILERFLSHDMRMPNVALINPRTGRNRPTGENPEWRIPMPRVPHTRVHPWLEHSTVV</sequence>
<comment type="caution">
    <text evidence="2">The sequence shown here is derived from an EMBL/GenBank/DDBJ whole genome shotgun (WGS) entry which is preliminary data.</text>
</comment>
<dbReference type="AlphaFoldDB" id="A0AAN8PJ62"/>
<name>A0AAN8PJ62_POLSC</name>
<reference evidence="2 3" key="1">
    <citation type="submission" date="2023-10" db="EMBL/GenBank/DDBJ databases">
        <title>Genomes of two closely related lineages of the louse Polyplax serrata with different host specificities.</title>
        <authorList>
            <person name="Martinu J."/>
            <person name="Tarabai H."/>
            <person name="Stefka J."/>
            <person name="Hypsa V."/>
        </authorList>
    </citation>
    <scope>NUCLEOTIDE SEQUENCE [LARGE SCALE GENOMIC DNA]</scope>
    <source>
        <strain evidence="2">HR10_N</strain>
    </source>
</reference>
<dbReference type="EMBL" id="JAWJWE010000037">
    <property type="protein sequence ID" value="KAK6625155.1"/>
    <property type="molecule type" value="Genomic_DNA"/>
</dbReference>